<gene>
    <name evidence="2" type="ORF">SDC9_208165</name>
</gene>
<keyword evidence="1" id="KW-0812">Transmembrane</keyword>
<name>A0A645JAK8_9ZZZZ</name>
<accession>A0A645JAK8</accession>
<keyword evidence="1" id="KW-0472">Membrane</keyword>
<dbReference type="EMBL" id="VSSQ01135706">
    <property type="protein sequence ID" value="MPN60437.1"/>
    <property type="molecule type" value="Genomic_DNA"/>
</dbReference>
<evidence type="ECO:0000313" key="2">
    <source>
        <dbReference type="EMBL" id="MPN60437.1"/>
    </source>
</evidence>
<sequence length="62" mass="6850">MTPVIHDADDVAVLIGSAVVFNFIGIDPGVAFFRRMGLAGRQVDHAIRHMDSPFHGQVFFPR</sequence>
<protein>
    <submittedName>
        <fullName evidence="2">Uncharacterized protein</fullName>
    </submittedName>
</protein>
<comment type="caution">
    <text evidence="2">The sequence shown here is derived from an EMBL/GenBank/DDBJ whole genome shotgun (WGS) entry which is preliminary data.</text>
</comment>
<dbReference type="AlphaFoldDB" id="A0A645JAK8"/>
<feature type="transmembrane region" description="Helical" evidence="1">
    <location>
        <begin position="12"/>
        <end position="33"/>
    </location>
</feature>
<keyword evidence="1" id="KW-1133">Transmembrane helix</keyword>
<proteinExistence type="predicted"/>
<organism evidence="2">
    <name type="scientific">bioreactor metagenome</name>
    <dbReference type="NCBI Taxonomy" id="1076179"/>
    <lineage>
        <taxon>unclassified sequences</taxon>
        <taxon>metagenomes</taxon>
        <taxon>ecological metagenomes</taxon>
    </lineage>
</organism>
<evidence type="ECO:0000256" key="1">
    <source>
        <dbReference type="SAM" id="Phobius"/>
    </source>
</evidence>
<reference evidence="2" key="1">
    <citation type="submission" date="2019-08" db="EMBL/GenBank/DDBJ databases">
        <authorList>
            <person name="Kucharzyk K."/>
            <person name="Murdoch R.W."/>
            <person name="Higgins S."/>
            <person name="Loffler F."/>
        </authorList>
    </citation>
    <scope>NUCLEOTIDE SEQUENCE</scope>
</reference>